<feature type="domain" description="DUF695" evidence="1">
    <location>
        <begin position="26"/>
        <end position="150"/>
    </location>
</feature>
<evidence type="ECO:0000313" key="2">
    <source>
        <dbReference type="EMBL" id="QDQ28862.1"/>
    </source>
</evidence>
<dbReference type="KEGG" id="cari:FNU76_22310"/>
<dbReference type="EMBL" id="CP041730">
    <property type="protein sequence ID" value="QDQ28862.1"/>
    <property type="molecule type" value="Genomic_DNA"/>
</dbReference>
<organism evidence="2 3">
    <name type="scientific">Chitinimonas arctica</name>
    <dbReference type="NCBI Taxonomy" id="2594795"/>
    <lineage>
        <taxon>Bacteria</taxon>
        <taxon>Pseudomonadati</taxon>
        <taxon>Pseudomonadota</taxon>
        <taxon>Betaproteobacteria</taxon>
        <taxon>Neisseriales</taxon>
        <taxon>Chitinibacteraceae</taxon>
        <taxon>Chitinimonas</taxon>
    </lineage>
</organism>
<protein>
    <submittedName>
        <fullName evidence="2">DUF695 domain-containing protein</fullName>
    </submittedName>
</protein>
<reference evidence="3" key="1">
    <citation type="submission" date="2019-07" db="EMBL/GenBank/DDBJ databases">
        <title>Chitinimonas sp. nov., isolated from Ny-Alesund, arctica soil.</title>
        <authorList>
            <person name="Xu Q."/>
            <person name="Peng F."/>
        </authorList>
    </citation>
    <scope>NUCLEOTIDE SEQUENCE [LARGE SCALE GENOMIC DNA]</scope>
    <source>
        <strain evidence="3">R3-44</strain>
    </source>
</reference>
<sequence>MTAAHPYTVRITIPMAWLTSIRQHADRITHVLIDDRFAGNPPAEALPCLNWFAIWFAETPPANALIAAQEEAAFEQVQRSLVDLAQQHADGWAVYGLRVMSYGIAEYYFYSRDESTLAGVQVELERAHPGYRIEHASKVDASWAVYKKFLPPS</sequence>
<dbReference type="Pfam" id="PF05117">
    <property type="entry name" value="DUF695"/>
    <property type="match status" value="1"/>
</dbReference>
<keyword evidence="3" id="KW-1185">Reference proteome</keyword>
<evidence type="ECO:0000259" key="1">
    <source>
        <dbReference type="Pfam" id="PF05117"/>
    </source>
</evidence>
<dbReference type="InterPro" id="IPR016097">
    <property type="entry name" value="DUF695"/>
</dbReference>
<proteinExistence type="predicted"/>
<gene>
    <name evidence="2" type="ORF">FNU76_22310</name>
</gene>
<accession>A0A516SL26</accession>
<dbReference type="Proteomes" id="UP000317550">
    <property type="component" value="Chromosome"/>
</dbReference>
<dbReference type="AlphaFoldDB" id="A0A516SL26"/>
<evidence type="ECO:0000313" key="3">
    <source>
        <dbReference type="Proteomes" id="UP000317550"/>
    </source>
</evidence>
<name>A0A516SL26_9NEIS</name>